<reference evidence="1 2" key="1">
    <citation type="submission" date="2009-11" db="EMBL/GenBank/DDBJ databases">
        <authorList>
            <person name="Weinstock G."/>
            <person name="Sodergren E."/>
            <person name="Clifton S."/>
            <person name="Fulton L."/>
            <person name="Fulton B."/>
            <person name="Courtney L."/>
            <person name="Fronick C."/>
            <person name="Harrison M."/>
            <person name="Strong C."/>
            <person name="Farmer C."/>
            <person name="Delahaunty K."/>
            <person name="Markovic C."/>
            <person name="Hall O."/>
            <person name="Minx P."/>
            <person name="Tomlinson C."/>
            <person name="Mitreva M."/>
            <person name="Nelson J."/>
            <person name="Hou S."/>
            <person name="Wollam A."/>
            <person name="Pepin K.H."/>
            <person name="Johnson M."/>
            <person name="Bhonagiri V."/>
            <person name="Nash W.E."/>
            <person name="Warren W."/>
            <person name="Chinwalla A."/>
            <person name="Mardis E.R."/>
            <person name="Wilson R.K."/>
        </authorList>
    </citation>
    <scope>NUCLEOTIDE SEQUENCE [LARGE SCALE GENOMIC DNA]</scope>
    <source>
        <strain evidence="1 2">F0302</strain>
    </source>
</reference>
<proteinExistence type="predicted"/>
<organism evidence="1 2">
    <name type="scientific">Segatella oris F0302</name>
    <dbReference type="NCBI Taxonomy" id="649760"/>
    <lineage>
        <taxon>Bacteria</taxon>
        <taxon>Pseudomonadati</taxon>
        <taxon>Bacteroidota</taxon>
        <taxon>Bacteroidia</taxon>
        <taxon>Bacteroidales</taxon>
        <taxon>Prevotellaceae</taxon>
        <taxon>Segatella</taxon>
    </lineage>
</organism>
<dbReference type="AlphaFoldDB" id="D1QQK9"/>
<gene>
    <name evidence="1" type="ORF">HMPREF0971_01259</name>
</gene>
<accession>D1QQK9</accession>
<dbReference type="Proteomes" id="UP000004079">
    <property type="component" value="Unassembled WGS sequence"/>
</dbReference>
<evidence type="ECO:0000313" key="2">
    <source>
        <dbReference type="Proteomes" id="UP000004079"/>
    </source>
</evidence>
<comment type="caution">
    <text evidence="1">The sequence shown here is derived from an EMBL/GenBank/DDBJ whole genome shotgun (WGS) entry which is preliminary data.</text>
</comment>
<sequence>MISVQKKAQKTVLSHVILPSDLPCFTLCFASLSTVICIRLQGLLRQVTASGD</sequence>
<name>D1QQK9_9BACT</name>
<dbReference type="HOGENOM" id="CLU_3083266_0_0_10"/>
<protein>
    <submittedName>
        <fullName evidence="1">Uncharacterized protein</fullName>
    </submittedName>
</protein>
<dbReference type="EMBL" id="ACUZ02000023">
    <property type="protein sequence ID" value="EFB32415.1"/>
    <property type="molecule type" value="Genomic_DNA"/>
</dbReference>
<evidence type="ECO:0000313" key="1">
    <source>
        <dbReference type="EMBL" id="EFB32415.1"/>
    </source>
</evidence>